<evidence type="ECO:0000256" key="1">
    <source>
        <dbReference type="SAM" id="Phobius"/>
    </source>
</evidence>
<name>A0A653R4S7_BACMY</name>
<protein>
    <submittedName>
        <fullName evidence="2">Uncharacterized protein</fullName>
    </submittedName>
</protein>
<sequence length="38" mass="4477">MDESSYAILVTSLYVNVSLFIYDRKKPLFFFSLLVMLI</sequence>
<feature type="transmembrane region" description="Helical" evidence="1">
    <location>
        <begin position="6"/>
        <end position="22"/>
    </location>
</feature>
<keyword evidence="1" id="KW-1133">Transmembrane helix</keyword>
<keyword evidence="1" id="KW-0472">Membrane</keyword>
<dbReference type="AlphaFoldDB" id="A0A653R4S7"/>
<dbReference type="EMBL" id="CABWMC010000003">
    <property type="protein sequence ID" value="VXB49751.1"/>
    <property type="molecule type" value="Genomic_DNA"/>
</dbReference>
<evidence type="ECO:0000313" key="3">
    <source>
        <dbReference type="Proteomes" id="UP000437562"/>
    </source>
</evidence>
<keyword evidence="1" id="KW-0812">Transmembrane</keyword>
<dbReference type="Proteomes" id="UP000437562">
    <property type="component" value="Unassembled WGS sequence"/>
</dbReference>
<accession>A0A653R4S7</accession>
<gene>
    <name evidence="2" type="ORF">BACI71_110635</name>
</gene>
<organism evidence="2 3">
    <name type="scientific">Bacillus mycoides</name>
    <dbReference type="NCBI Taxonomy" id="1405"/>
    <lineage>
        <taxon>Bacteria</taxon>
        <taxon>Bacillati</taxon>
        <taxon>Bacillota</taxon>
        <taxon>Bacilli</taxon>
        <taxon>Bacillales</taxon>
        <taxon>Bacillaceae</taxon>
        <taxon>Bacillus</taxon>
        <taxon>Bacillus cereus group</taxon>
    </lineage>
</organism>
<evidence type="ECO:0000313" key="2">
    <source>
        <dbReference type="EMBL" id="VXB49751.1"/>
    </source>
</evidence>
<proteinExistence type="predicted"/>
<reference evidence="2 3" key="1">
    <citation type="submission" date="2019-10" db="EMBL/GenBank/DDBJ databases">
        <authorList>
            <person name="Karimi E."/>
        </authorList>
    </citation>
    <scope>NUCLEOTIDE SEQUENCE [LARGE SCALE GENOMIC DNA]</scope>
    <source>
        <strain evidence="2">Bacillus sp. 71</strain>
    </source>
</reference>